<name>K1PZN8_MAGGI</name>
<dbReference type="InParanoid" id="K1PZN8"/>
<organism evidence="1">
    <name type="scientific">Magallana gigas</name>
    <name type="common">Pacific oyster</name>
    <name type="synonym">Crassostrea gigas</name>
    <dbReference type="NCBI Taxonomy" id="29159"/>
    <lineage>
        <taxon>Eukaryota</taxon>
        <taxon>Metazoa</taxon>
        <taxon>Spiralia</taxon>
        <taxon>Lophotrochozoa</taxon>
        <taxon>Mollusca</taxon>
        <taxon>Bivalvia</taxon>
        <taxon>Autobranchia</taxon>
        <taxon>Pteriomorphia</taxon>
        <taxon>Ostreida</taxon>
        <taxon>Ostreoidea</taxon>
        <taxon>Ostreidae</taxon>
        <taxon>Magallana</taxon>
    </lineage>
</organism>
<reference evidence="1" key="1">
    <citation type="journal article" date="2012" name="Nature">
        <title>The oyster genome reveals stress adaptation and complexity of shell formation.</title>
        <authorList>
            <person name="Zhang G."/>
            <person name="Fang X."/>
            <person name="Guo X."/>
            <person name="Li L."/>
            <person name="Luo R."/>
            <person name="Xu F."/>
            <person name="Yang P."/>
            <person name="Zhang L."/>
            <person name="Wang X."/>
            <person name="Qi H."/>
            <person name="Xiong Z."/>
            <person name="Que H."/>
            <person name="Xie Y."/>
            <person name="Holland P.W."/>
            <person name="Paps J."/>
            <person name="Zhu Y."/>
            <person name="Wu F."/>
            <person name="Chen Y."/>
            <person name="Wang J."/>
            <person name="Peng C."/>
            <person name="Meng J."/>
            <person name="Yang L."/>
            <person name="Liu J."/>
            <person name="Wen B."/>
            <person name="Zhang N."/>
            <person name="Huang Z."/>
            <person name="Zhu Q."/>
            <person name="Feng Y."/>
            <person name="Mount A."/>
            <person name="Hedgecock D."/>
            <person name="Xu Z."/>
            <person name="Liu Y."/>
            <person name="Domazet-Loso T."/>
            <person name="Du Y."/>
            <person name="Sun X."/>
            <person name="Zhang S."/>
            <person name="Liu B."/>
            <person name="Cheng P."/>
            <person name="Jiang X."/>
            <person name="Li J."/>
            <person name="Fan D."/>
            <person name="Wang W."/>
            <person name="Fu W."/>
            <person name="Wang T."/>
            <person name="Wang B."/>
            <person name="Zhang J."/>
            <person name="Peng Z."/>
            <person name="Li Y."/>
            <person name="Li N."/>
            <person name="Wang J."/>
            <person name="Chen M."/>
            <person name="He Y."/>
            <person name="Tan F."/>
            <person name="Song X."/>
            <person name="Zheng Q."/>
            <person name="Huang R."/>
            <person name="Yang H."/>
            <person name="Du X."/>
            <person name="Chen L."/>
            <person name="Yang M."/>
            <person name="Gaffney P.M."/>
            <person name="Wang S."/>
            <person name="Luo L."/>
            <person name="She Z."/>
            <person name="Ming Y."/>
            <person name="Huang W."/>
            <person name="Zhang S."/>
            <person name="Huang B."/>
            <person name="Zhang Y."/>
            <person name="Qu T."/>
            <person name="Ni P."/>
            <person name="Miao G."/>
            <person name="Wang J."/>
            <person name="Wang Q."/>
            <person name="Steinberg C.E."/>
            <person name="Wang H."/>
            <person name="Li N."/>
            <person name="Qian L."/>
            <person name="Zhang G."/>
            <person name="Li Y."/>
            <person name="Yang H."/>
            <person name="Liu X."/>
            <person name="Wang J."/>
            <person name="Yin Y."/>
            <person name="Wang J."/>
        </authorList>
    </citation>
    <scope>NUCLEOTIDE SEQUENCE [LARGE SCALE GENOMIC DNA]</scope>
    <source>
        <strain evidence="1">05x7-T-G4-1.051#20</strain>
    </source>
</reference>
<proteinExistence type="predicted"/>
<gene>
    <name evidence="1" type="ORF">CGI_10026080</name>
</gene>
<dbReference type="AlphaFoldDB" id="K1PZN8"/>
<dbReference type="EMBL" id="JH817657">
    <property type="protein sequence ID" value="EKC29692.1"/>
    <property type="molecule type" value="Genomic_DNA"/>
</dbReference>
<sequence length="90" mass="10312">MEGAWTTSHFLRAISSCYSPTVNTESLIILLKFWGSGNGSLYTENVQVQGHSCLTMQLIKMISMPKTNFMYRAKLMKKKKEEEEEEEDNA</sequence>
<protein>
    <submittedName>
        <fullName evidence="1">Uncharacterized protein</fullName>
    </submittedName>
</protein>
<dbReference type="HOGENOM" id="CLU_2442967_0_0_1"/>
<evidence type="ECO:0000313" key="1">
    <source>
        <dbReference type="EMBL" id="EKC29692.1"/>
    </source>
</evidence>
<accession>K1PZN8</accession>